<name>V6LJX7_9EUKA</name>
<accession>V6LJX7</accession>
<organism evidence="1">
    <name type="scientific">Spironucleus salmonicida</name>
    <dbReference type="NCBI Taxonomy" id="348837"/>
    <lineage>
        <taxon>Eukaryota</taxon>
        <taxon>Metamonada</taxon>
        <taxon>Diplomonadida</taxon>
        <taxon>Hexamitidae</taxon>
        <taxon>Hexamitinae</taxon>
        <taxon>Spironucleus</taxon>
    </lineage>
</organism>
<reference evidence="1 2" key="1">
    <citation type="journal article" date="2014" name="PLoS Genet.">
        <title>The Genome of Spironucleus salmonicida Highlights a Fish Pathogen Adapted to Fluctuating Environments.</title>
        <authorList>
            <person name="Xu F."/>
            <person name="Jerlstrom-Hultqvist J."/>
            <person name="Einarsson E."/>
            <person name="Astvaldsson A."/>
            <person name="Svard S.G."/>
            <person name="Andersson J.O."/>
        </authorList>
    </citation>
    <scope>NUCLEOTIDE SEQUENCE</scope>
    <source>
        <strain evidence="2">ATCC 50377</strain>
    </source>
</reference>
<gene>
    <name evidence="1" type="ORF">SS50377_16340</name>
    <name evidence="2" type="ORF">SS50377_21260</name>
</gene>
<dbReference type="EMBL" id="AUWU02000001">
    <property type="protein sequence ID" value="KAH0577906.1"/>
    <property type="molecule type" value="Genomic_DNA"/>
</dbReference>
<dbReference type="EMBL" id="KI546130">
    <property type="protein sequence ID" value="EST44031.1"/>
    <property type="molecule type" value="Genomic_DNA"/>
</dbReference>
<keyword evidence="3" id="KW-1185">Reference proteome</keyword>
<sequence>MITPQNAQTVFAQISDQDVKENVDKYIQLFITFSSFTSIGREAAIQATGFYRMKLQHHIMDQRQKQDCFIIQQSILSQFNLSNVNKGFKDIKINEFSPQQIAQLASFYSQDGLVIQRLQNAQIALIFDKETSINVVFPVLIFCGRLDLIESCTQYLNKFNEQIFQYIQQGDYISIENLINSQKHIFGSINQLFFISRAILLAELKENQNNAKQRASAILIESDVYDLNKGVSIEQIDYSQILSIGDENTKKKISEMQ</sequence>
<reference evidence="2" key="2">
    <citation type="submission" date="2020-12" db="EMBL/GenBank/DDBJ databases">
        <title>New Spironucleus salmonicida genome in near-complete chromosomes.</title>
        <authorList>
            <person name="Xu F."/>
            <person name="Kurt Z."/>
            <person name="Jimenez-Gonzalez A."/>
            <person name="Astvaldsson A."/>
            <person name="Andersson J.O."/>
            <person name="Svard S.G."/>
        </authorList>
    </citation>
    <scope>NUCLEOTIDE SEQUENCE</scope>
    <source>
        <strain evidence="2">ATCC 50377</strain>
    </source>
</reference>
<protein>
    <submittedName>
        <fullName evidence="1">Uncharacterized protein</fullName>
    </submittedName>
</protein>
<dbReference type="AlphaFoldDB" id="V6LJX7"/>
<dbReference type="VEuPathDB" id="GiardiaDB:SS50377_21260"/>
<evidence type="ECO:0000313" key="2">
    <source>
        <dbReference type="EMBL" id="KAH0577906.1"/>
    </source>
</evidence>
<proteinExistence type="predicted"/>
<dbReference type="Proteomes" id="UP000018208">
    <property type="component" value="Unassembled WGS sequence"/>
</dbReference>
<evidence type="ECO:0000313" key="3">
    <source>
        <dbReference type="Proteomes" id="UP000018208"/>
    </source>
</evidence>
<evidence type="ECO:0000313" key="1">
    <source>
        <dbReference type="EMBL" id="EST44031.1"/>
    </source>
</evidence>